<accession>A0A814K8Z3</accession>
<evidence type="ECO:0000313" key="2">
    <source>
        <dbReference type="EMBL" id="CAF1046158.1"/>
    </source>
</evidence>
<evidence type="ECO:0000313" key="3">
    <source>
        <dbReference type="Proteomes" id="UP000663828"/>
    </source>
</evidence>
<dbReference type="AlphaFoldDB" id="A0A814K8Z3"/>
<evidence type="ECO:0000256" key="1">
    <source>
        <dbReference type="SAM" id="MobiDB-lite"/>
    </source>
</evidence>
<dbReference type="EMBL" id="CAJNOR010000961">
    <property type="protein sequence ID" value="CAF1046158.1"/>
    <property type="molecule type" value="Genomic_DNA"/>
</dbReference>
<dbReference type="Proteomes" id="UP000663828">
    <property type="component" value="Unassembled WGS sequence"/>
</dbReference>
<gene>
    <name evidence="2" type="ORF">XAT740_LOCUS15528</name>
</gene>
<reference evidence="2" key="1">
    <citation type="submission" date="2021-02" db="EMBL/GenBank/DDBJ databases">
        <authorList>
            <person name="Nowell W R."/>
        </authorList>
    </citation>
    <scope>NUCLEOTIDE SEQUENCE</scope>
</reference>
<sequence>MQLNTTLANMRHLLSERNDILCTYLIHTIRLRKTWLQGGQQKSSTKTPKPKKQKNVKQADETLDFNAD</sequence>
<keyword evidence="3" id="KW-1185">Reference proteome</keyword>
<name>A0A814K8Z3_ADIRI</name>
<feature type="region of interest" description="Disordered" evidence="1">
    <location>
        <begin position="37"/>
        <end position="68"/>
    </location>
</feature>
<proteinExistence type="predicted"/>
<protein>
    <submittedName>
        <fullName evidence="2">Uncharacterized protein</fullName>
    </submittedName>
</protein>
<feature type="non-terminal residue" evidence="2">
    <location>
        <position position="1"/>
    </location>
</feature>
<organism evidence="2 3">
    <name type="scientific">Adineta ricciae</name>
    <name type="common">Rotifer</name>
    <dbReference type="NCBI Taxonomy" id="249248"/>
    <lineage>
        <taxon>Eukaryota</taxon>
        <taxon>Metazoa</taxon>
        <taxon>Spiralia</taxon>
        <taxon>Gnathifera</taxon>
        <taxon>Rotifera</taxon>
        <taxon>Eurotatoria</taxon>
        <taxon>Bdelloidea</taxon>
        <taxon>Adinetida</taxon>
        <taxon>Adinetidae</taxon>
        <taxon>Adineta</taxon>
    </lineage>
</organism>
<comment type="caution">
    <text evidence="2">The sequence shown here is derived from an EMBL/GenBank/DDBJ whole genome shotgun (WGS) entry which is preliminary data.</text>
</comment>